<dbReference type="AlphaFoldDB" id="A0AAQ1ZJ85"/>
<comment type="caution">
    <text evidence="1">The sequence shown here is derived from an EMBL/GenBank/DDBJ whole genome shotgun (WGS) entry which is preliminary data.</text>
</comment>
<organism evidence="1 2">
    <name type="scientific">Segatella buccae</name>
    <dbReference type="NCBI Taxonomy" id="28126"/>
    <lineage>
        <taxon>Bacteria</taxon>
        <taxon>Pseudomonadati</taxon>
        <taxon>Bacteroidota</taxon>
        <taxon>Bacteroidia</taxon>
        <taxon>Bacteroidales</taxon>
        <taxon>Prevotellaceae</taxon>
        <taxon>Segatella</taxon>
    </lineage>
</organism>
<evidence type="ECO:0000313" key="1">
    <source>
        <dbReference type="EMBL" id="SUB80290.1"/>
    </source>
</evidence>
<gene>
    <name evidence="1" type="ORF">NCTC13063_01573</name>
</gene>
<proteinExistence type="predicted"/>
<reference evidence="1 2" key="1">
    <citation type="submission" date="2018-06" db="EMBL/GenBank/DDBJ databases">
        <authorList>
            <consortium name="Pathogen Informatics"/>
            <person name="Doyle S."/>
        </authorList>
    </citation>
    <scope>NUCLEOTIDE SEQUENCE [LARGE SCALE GENOMIC DNA]</scope>
    <source>
        <strain evidence="1 2">NCTC13063</strain>
    </source>
</reference>
<name>A0AAQ1ZJ85_9BACT</name>
<protein>
    <submittedName>
        <fullName evidence="1">Uncharacterized protein</fullName>
    </submittedName>
</protein>
<dbReference type="Proteomes" id="UP000255283">
    <property type="component" value="Unassembled WGS sequence"/>
</dbReference>
<dbReference type="EMBL" id="UGTJ01000001">
    <property type="protein sequence ID" value="SUB80290.1"/>
    <property type="molecule type" value="Genomic_DNA"/>
</dbReference>
<accession>A0AAQ1ZJ85</accession>
<evidence type="ECO:0000313" key="2">
    <source>
        <dbReference type="Proteomes" id="UP000255283"/>
    </source>
</evidence>
<sequence>MPFVVGEIPLRTLLFSNTDNARGMLLMSEVFATHLHSGKSCSIFALAREARKCFPFLSSKLPKSPPTP</sequence>